<evidence type="ECO:0000313" key="2">
    <source>
        <dbReference type="Proteomes" id="UP001549207"/>
    </source>
</evidence>
<dbReference type="Proteomes" id="UP001549207">
    <property type="component" value="Unassembled WGS sequence"/>
</dbReference>
<accession>A0ACC6TDJ8</accession>
<gene>
    <name evidence="1" type="ORF">ABIC98_001394</name>
</gene>
<evidence type="ECO:0000313" key="1">
    <source>
        <dbReference type="EMBL" id="MET3771757.1"/>
    </source>
</evidence>
<keyword evidence="2" id="KW-1185">Reference proteome</keyword>
<name>A0ACC6TDJ8_9MICC</name>
<reference evidence="1" key="1">
    <citation type="submission" date="2024-06" db="EMBL/GenBank/DDBJ databases">
        <title>Genomic Encyclopedia of Type Strains, Phase IV (KMG-IV): sequencing the most valuable type-strain genomes for metagenomic binning, comparative biology and taxonomic classification.</title>
        <authorList>
            <person name="Goeker M."/>
        </authorList>
    </citation>
    <scope>NUCLEOTIDE SEQUENCE</scope>
    <source>
        <strain evidence="1">SJCon</strain>
    </source>
</reference>
<comment type="caution">
    <text evidence="1">The sequence shown here is derived from an EMBL/GenBank/DDBJ whole genome shotgun (WGS) entry which is preliminary data.</text>
</comment>
<protein>
    <submittedName>
        <fullName evidence="1">Uncharacterized protein</fullName>
    </submittedName>
</protein>
<proteinExistence type="predicted"/>
<sequence>MTASSFIPGSPVRNALVSWEKRLFEELAKGSDLLCVDVLGVQFGVRWGRAVTRQQREGMSAAWSRCASVRQLMLPPMPEEPTAGLPFTASVAHRSVTHDGGKFHLQAASFEELAEAVTTRLTLAAILANAGELTMLHACGIADPLTGAVVALVAKSGTGKTTAASVLARSYGYVTDETVAIAHDGSVVPYPKPLSVKRGHSPYKRQVGPDELGLLPVTAMPFIQSIVLLDRVQGGPTIAPVLEKVPLADAVLALLPETSSQAEIGAPLQSLCHLIDDVGGVWQVTYSEAEDLPAALEPLFREQPRQEPAWEARIAENTGTGDIPQGWFRRAAARDAVAIGGDLLVMLENQVVRLSGIGPAIWDAAAAPVPLEDLVEAVAKQHGTPEGYRAAVERAAQQLTAESVLEK</sequence>
<organism evidence="1 2">
    <name type="scientific">Arthrobacter nitrophenolicus</name>
    <dbReference type="NCBI Taxonomy" id="683150"/>
    <lineage>
        <taxon>Bacteria</taxon>
        <taxon>Bacillati</taxon>
        <taxon>Actinomycetota</taxon>
        <taxon>Actinomycetes</taxon>
        <taxon>Micrococcales</taxon>
        <taxon>Micrococcaceae</taxon>
        <taxon>Arthrobacter</taxon>
    </lineage>
</organism>
<dbReference type="EMBL" id="JBEPNJ010000004">
    <property type="protein sequence ID" value="MET3771757.1"/>
    <property type="molecule type" value="Genomic_DNA"/>
</dbReference>